<dbReference type="Pfam" id="PF13271">
    <property type="entry name" value="DUF4062"/>
    <property type="match status" value="1"/>
</dbReference>
<sequence length="160" mass="18800">MLKIFISSTYADLKEYREAVNEQLHRMKVNGVQMEYFSSSLDEPTSKSLEELKKCNVYIGIIGHRFGTISPDQKHSITEREYMEAHDLYKKDAMRCLIYLADEEKVHIPPKLMESDELRERQQKFRQSLNRHTYKIFRSPSELAAWVAADLYSLDQVPPP</sequence>
<feature type="domain" description="DUF4062" evidence="1">
    <location>
        <begin position="3"/>
        <end position="85"/>
    </location>
</feature>
<keyword evidence="4" id="KW-1185">Reference proteome</keyword>
<dbReference type="Proteomes" id="UP000199579">
    <property type="component" value="Unassembled WGS sequence"/>
</dbReference>
<name>A0A1I4IV74_9GAMM</name>
<dbReference type="Proteomes" id="UP000198861">
    <property type="component" value="Unassembled WGS sequence"/>
</dbReference>
<proteinExistence type="predicted"/>
<evidence type="ECO:0000313" key="5">
    <source>
        <dbReference type="Proteomes" id="UP000199579"/>
    </source>
</evidence>
<protein>
    <recommendedName>
        <fullName evidence="1">DUF4062 domain-containing protein</fullName>
    </recommendedName>
</protein>
<evidence type="ECO:0000313" key="4">
    <source>
        <dbReference type="Proteomes" id="UP000198861"/>
    </source>
</evidence>
<dbReference type="EMBL" id="FOSX01000177">
    <property type="protein sequence ID" value="SFL58204.1"/>
    <property type="molecule type" value="Genomic_DNA"/>
</dbReference>
<reference evidence="3 5" key="1">
    <citation type="submission" date="2016-10" db="EMBL/GenBank/DDBJ databases">
        <authorList>
            <person name="de Groot N.N."/>
        </authorList>
    </citation>
    <scope>NUCLEOTIDE SEQUENCE [LARGE SCALE GENOMIC DNA]</scope>
    <source>
        <strain evidence="3 5">DSM 381</strain>
    </source>
</reference>
<dbReference type="EMBL" id="FOKJ01000199">
    <property type="protein sequence ID" value="SFB65319.1"/>
    <property type="molecule type" value="Genomic_DNA"/>
</dbReference>
<organism evidence="3 5">
    <name type="scientific">Azotobacter beijerinckii</name>
    <dbReference type="NCBI Taxonomy" id="170623"/>
    <lineage>
        <taxon>Bacteria</taxon>
        <taxon>Pseudomonadati</taxon>
        <taxon>Pseudomonadota</taxon>
        <taxon>Gammaproteobacteria</taxon>
        <taxon>Pseudomonadales</taxon>
        <taxon>Pseudomonadaceae</taxon>
        <taxon>Azotobacter</taxon>
    </lineage>
</organism>
<dbReference type="InterPro" id="IPR025139">
    <property type="entry name" value="DUF4062"/>
</dbReference>
<evidence type="ECO:0000313" key="2">
    <source>
        <dbReference type="EMBL" id="SFB65319.1"/>
    </source>
</evidence>
<dbReference type="AlphaFoldDB" id="A0A1I4IV74"/>
<reference evidence="2 4" key="2">
    <citation type="submission" date="2016-10" db="EMBL/GenBank/DDBJ databases">
        <authorList>
            <person name="Varghese N."/>
            <person name="Submissions S."/>
        </authorList>
    </citation>
    <scope>NUCLEOTIDE SEQUENCE [LARGE SCALE GENOMIC DNA]</scope>
    <source>
        <strain evidence="2 4">DSM 282</strain>
    </source>
</reference>
<evidence type="ECO:0000259" key="1">
    <source>
        <dbReference type="Pfam" id="PF13271"/>
    </source>
</evidence>
<evidence type="ECO:0000313" key="3">
    <source>
        <dbReference type="EMBL" id="SFL58204.1"/>
    </source>
</evidence>
<dbReference type="RefSeq" id="WP_090944817.1">
    <property type="nucleotide sequence ID" value="NZ_FOKJ01000199.1"/>
</dbReference>
<gene>
    <name evidence="2" type="ORF">SAMN04244571_04807</name>
    <name evidence="3" type="ORF">SAMN04244574_04701</name>
</gene>
<accession>A0A1I4IV74</accession>